<sequence>MHKPAQPATLFSKPFLTVTHNVLKKRWELMQAKERQYEQARVDRVSQIITAQLAAAQNELAQAKAETRRLDENYGENTKVNTFEVDDRMETNAAVQQQKNMIAGQMESERILQDTEKRLRLLAGSPYFGRIDIQEADGRDTLYIGTATLMDGDDHFLVYDWRAPISALYYNGTLGPATYDAPMGRQQVDLTRKRQFQITDGHIDNMFDTNETVGDSVLQHVLGQQTDEYMRNIVSTIQKAQNDIIRNTDADLLLVQGVAGSGKTSAILQRVAYLLYHARNQLDSDQMILFSPNRLFSSYISKVLPSLGEKNMRQVTLAEFLGQRFEGLHVESLFERFEADMANLPAATQQMRRYKESAAFMDQVRAYLQTTPPQMLAFTPIDFNGETFFSRDEIQRIFAKLPAQMRLADKFLRTKNILITRLKKRLRRLALEEDIEDEVSLLDDATLERWTRDKEFTDPDAELHYLARKLVFRRYEPVYNAIYNNYFIDFYQQYAAFLTTARPAGISTAGWAEMIAAFTQHVERHTIPLSDAAPLLYLRDLLTGGGQNHSIRYLFIDEMQDYSLAQITYLRHAFPKAHFTLLGDRDQDVFSAHYEKEDRLAAVRALFRGGRISSHTLNKSYRSTQEITNLAKALLPDGGDITAFARSGEKPTYIVCPHTEAIAAVSREATALLQTNKTVAILTKTAQEATALYSRLASEVPVKLMSEHDRSLAPGILILPIYLAKGLEFDAVIAYDISAYNFGTAGSADVLYTICSRAMHSLVLIGIDRPSPLLRALPTTLYDYQDLRPTHAVV</sequence>
<dbReference type="GO" id="GO:0005524">
    <property type="term" value="F:ATP binding"/>
    <property type="evidence" value="ECO:0007669"/>
    <property type="project" value="UniProtKB-UniRule"/>
</dbReference>
<dbReference type="PANTHER" id="PTHR11070">
    <property type="entry name" value="UVRD / RECB / PCRA DNA HELICASE FAMILY MEMBER"/>
    <property type="match status" value="1"/>
</dbReference>
<feature type="binding site" evidence="5">
    <location>
        <begin position="257"/>
        <end position="264"/>
    </location>
    <ligand>
        <name>ATP</name>
        <dbReference type="ChEBI" id="CHEBI:30616"/>
    </ligand>
</feature>
<dbReference type="InterPro" id="IPR014016">
    <property type="entry name" value="UvrD-like_ATP-bd"/>
</dbReference>
<dbReference type="GO" id="GO:0043138">
    <property type="term" value="F:3'-5' DNA helicase activity"/>
    <property type="evidence" value="ECO:0007669"/>
    <property type="project" value="TreeGrafter"/>
</dbReference>
<dbReference type="Gene3D" id="3.40.50.300">
    <property type="entry name" value="P-loop containing nucleotide triphosphate hydrolases"/>
    <property type="match status" value="2"/>
</dbReference>
<dbReference type="AlphaFoldDB" id="U4THY8"/>
<dbReference type="InterPro" id="IPR027417">
    <property type="entry name" value="P-loop_NTPase"/>
</dbReference>
<evidence type="ECO:0000256" key="3">
    <source>
        <dbReference type="ARBA" id="ARBA00022806"/>
    </source>
</evidence>
<dbReference type="SUPFAM" id="SSF52540">
    <property type="entry name" value="P-loop containing nucleoside triphosphate hydrolases"/>
    <property type="match status" value="1"/>
</dbReference>
<organism evidence="8 9">
    <name type="scientific">Schleiferilactobacillus shenzhenensis LY-73</name>
    <dbReference type="NCBI Taxonomy" id="1231336"/>
    <lineage>
        <taxon>Bacteria</taxon>
        <taxon>Bacillati</taxon>
        <taxon>Bacillota</taxon>
        <taxon>Bacilli</taxon>
        <taxon>Lactobacillales</taxon>
        <taxon>Lactobacillaceae</taxon>
        <taxon>Schleiferilactobacillus</taxon>
    </lineage>
</organism>
<accession>U4THY8</accession>
<dbReference type="PANTHER" id="PTHR11070:SF17">
    <property type="entry name" value="DNA HELICASE IV"/>
    <property type="match status" value="1"/>
</dbReference>
<dbReference type="GO" id="GO:0003677">
    <property type="term" value="F:DNA binding"/>
    <property type="evidence" value="ECO:0007669"/>
    <property type="project" value="InterPro"/>
</dbReference>
<gene>
    <name evidence="8" type="ORF">L248_0938</name>
</gene>
<keyword evidence="6" id="KW-0175">Coiled coil</keyword>
<evidence type="ECO:0000256" key="1">
    <source>
        <dbReference type="ARBA" id="ARBA00022741"/>
    </source>
</evidence>
<keyword evidence="9" id="KW-1185">Reference proteome</keyword>
<dbReference type="GO" id="GO:0016787">
    <property type="term" value="F:hydrolase activity"/>
    <property type="evidence" value="ECO:0007669"/>
    <property type="project" value="UniProtKB-UniRule"/>
</dbReference>
<evidence type="ECO:0000313" key="9">
    <source>
        <dbReference type="Proteomes" id="UP000030647"/>
    </source>
</evidence>
<dbReference type="eggNOG" id="COG3973">
    <property type="taxonomic scope" value="Bacteria"/>
</dbReference>
<protein>
    <recommendedName>
        <fullName evidence="7">UvrD-like helicase ATP-binding domain-containing protein</fullName>
    </recommendedName>
</protein>
<feature type="domain" description="UvrD-like helicase ATP-binding" evidence="7">
    <location>
        <begin position="236"/>
        <end position="624"/>
    </location>
</feature>
<dbReference type="NCBIfam" id="NF041464">
    <property type="entry name" value="HelD_BACSU"/>
    <property type="match status" value="1"/>
</dbReference>
<dbReference type="HOGENOM" id="CLU_010312_4_1_9"/>
<dbReference type="Pfam" id="PF00580">
    <property type="entry name" value="UvrD-helicase"/>
    <property type="match status" value="1"/>
</dbReference>
<dbReference type="GO" id="GO:0005829">
    <property type="term" value="C:cytosol"/>
    <property type="evidence" value="ECO:0007669"/>
    <property type="project" value="TreeGrafter"/>
</dbReference>
<keyword evidence="1 5" id="KW-0547">Nucleotide-binding</keyword>
<keyword evidence="4 5" id="KW-0067">ATP-binding</keyword>
<dbReference type="InterPro" id="IPR048228">
    <property type="entry name" value="HelD_bacillota"/>
</dbReference>
<reference evidence="9" key="1">
    <citation type="journal article" date="2013" name="Genome Announc.">
        <title>Whole-Genome Sequencing of Lactobacillus shenzhenensis Strain LY-73T.</title>
        <authorList>
            <person name="Lin Z."/>
            <person name="Liu Z."/>
            <person name="Yang R."/>
            <person name="Zou Y."/>
            <person name="Wan D."/>
            <person name="Chen J."/>
            <person name="Guo M."/>
            <person name="Zhao J."/>
            <person name="Fang C."/>
            <person name="Yang R."/>
            <person name="Liu F."/>
        </authorList>
    </citation>
    <scope>NUCLEOTIDE SEQUENCE [LARGE SCALE GENOMIC DNA]</scope>
    <source>
        <strain evidence="9">LY-73</strain>
    </source>
</reference>
<feature type="coiled-coil region" evidence="6">
    <location>
        <begin position="46"/>
        <end position="73"/>
    </location>
</feature>
<evidence type="ECO:0000256" key="5">
    <source>
        <dbReference type="PROSITE-ProRule" id="PRU00560"/>
    </source>
</evidence>
<dbReference type="EMBL" id="KI271598">
    <property type="protein sequence ID" value="ERL64396.1"/>
    <property type="molecule type" value="Genomic_DNA"/>
</dbReference>
<evidence type="ECO:0000256" key="4">
    <source>
        <dbReference type="ARBA" id="ARBA00022840"/>
    </source>
</evidence>
<evidence type="ECO:0000313" key="8">
    <source>
        <dbReference type="EMBL" id="ERL64396.1"/>
    </source>
</evidence>
<proteinExistence type="predicted"/>
<keyword evidence="3 5" id="KW-0347">Helicase</keyword>
<dbReference type="GO" id="GO:0000725">
    <property type="term" value="P:recombinational repair"/>
    <property type="evidence" value="ECO:0007669"/>
    <property type="project" value="TreeGrafter"/>
</dbReference>
<keyword evidence="2 5" id="KW-0378">Hydrolase</keyword>
<dbReference type="PROSITE" id="PS51198">
    <property type="entry name" value="UVRD_HELICASE_ATP_BIND"/>
    <property type="match status" value="1"/>
</dbReference>
<evidence type="ECO:0000259" key="7">
    <source>
        <dbReference type="PROSITE" id="PS51198"/>
    </source>
</evidence>
<evidence type="ECO:0000256" key="2">
    <source>
        <dbReference type="ARBA" id="ARBA00022801"/>
    </source>
</evidence>
<name>U4THY8_9LACO</name>
<evidence type="ECO:0000256" key="6">
    <source>
        <dbReference type="SAM" id="Coils"/>
    </source>
</evidence>
<dbReference type="InterPro" id="IPR000212">
    <property type="entry name" value="DNA_helicase_UvrD/REP"/>
</dbReference>
<dbReference type="STRING" id="1231336.L248_0938"/>
<dbReference type="Proteomes" id="UP000030647">
    <property type="component" value="Unassembled WGS sequence"/>
</dbReference>